<keyword evidence="2" id="KW-1185">Reference proteome</keyword>
<evidence type="ECO:0000313" key="1">
    <source>
        <dbReference type="EMBL" id="PIC33090.1"/>
    </source>
</evidence>
<dbReference type="AlphaFoldDB" id="A0A2G5U0J2"/>
<gene>
    <name evidence="1" type="primary">Cnig_chr_IV.g13195</name>
    <name evidence="1" type="ORF">B9Z55_013195</name>
</gene>
<reference evidence="2" key="1">
    <citation type="submission" date="2017-10" db="EMBL/GenBank/DDBJ databases">
        <title>Rapid genome shrinkage in a self-fertile nematode reveals novel sperm competition proteins.</title>
        <authorList>
            <person name="Yin D."/>
            <person name="Schwarz E.M."/>
            <person name="Thomas C.G."/>
            <person name="Felde R.L."/>
            <person name="Korf I.F."/>
            <person name="Cutter A.D."/>
            <person name="Schartner C.M."/>
            <person name="Ralston E.J."/>
            <person name="Meyer B.J."/>
            <person name="Haag E.S."/>
        </authorList>
    </citation>
    <scope>NUCLEOTIDE SEQUENCE [LARGE SCALE GENOMIC DNA]</scope>
    <source>
        <strain evidence="2">JU1422</strain>
    </source>
</reference>
<evidence type="ECO:0008006" key="3">
    <source>
        <dbReference type="Google" id="ProtNLM"/>
    </source>
</evidence>
<accession>A0A2G5U0J2</accession>
<sequence length="348" mass="40654">MGYADLLMLSFVSKNMKKLIKLTQKKRFETISSITYECNGRNLPKVQIANKHGWDIVLDMACHQNWSILMEITKLGKGRYNNFQLNVSGKILDVLIGNKGDHPTLCVLSRDKESVFESIHNYFLDFFGSSVQYYWSVDGYDIPNLQNVSFCIDLRLAWQFREMEKLETFFSSSPVFKWVGLEAFGSSQPFNPESKFYQAESIRIIQLFHTFPAILRYFKGRQAILKCEEWQTSEGLVEFVKRWKSGEAFQKLEYLKFELLHGEVLEEEILDEIEAKYIDAKKQPPMHSLPKVYDWHHVPSNPNTDPIISHAYVVRQSDNRVASVLIQEKTISFGVWNRTEEEFLKLMD</sequence>
<evidence type="ECO:0000313" key="2">
    <source>
        <dbReference type="Proteomes" id="UP000230233"/>
    </source>
</evidence>
<dbReference type="Proteomes" id="UP000230233">
    <property type="component" value="Chromosome IV"/>
</dbReference>
<name>A0A2G5U0J2_9PELO</name>
<dbReference type="PANTHER" id="PTHR21503">
    <property type="entry name" value="F-BOX-CONTAINING HYPOTHETICAL PROTEIN C.ELEGANS"/>
    <property type="match status" value="1"/>
</dbReference>
<protein>
    <recommendedName>
        <fullName evidence="3">F-box associated domain-containing protein</fullName>
    </recommendedName>
</protein>
<dbReference type="EMBL" id="PDUG01000004">
    <property type="protein sequence ID" value="PIC33090.1"/>
    <property type="molecule type" value="Genomic_DNA"/>
</dbReference>
<proteinExistence type="predicted"/>
<organism evidence="1 2">
    <name type="scientific">Caenorhabditis nigoni</name>
    <dbReference type="NCBI Taxonomy" id="1611254"/>
    <lineage>
        <taxon>Eukaryota</taxon>
        <taxon>Metazoa</taxon>
        <taxon>Ecdysozoa</taxon>
        <taxon>Nematoda</taxon>
        <taxon>Chromadorea</taxon>
        <taxon>Rhabditida</taxon>
        <taxon>Rhabditina</taxon>
        <taxon>Rhabditomorpha</taxon>
        <taxon>Rhabditoidea</taxon>
        <taxon>Rhabditidae</taxon>
        <taxon>Peloderinae</taxon>
        <taxon>Caenorhabditis</taxon>
    </lineage>
</organism>
<comment type="caution">
    <text evidence="1">The sequence shown here is derived from an EMBL/GenBank/DDBJ whole genome shotgun (WGS) entry which is preliminary data.</text>
</comment>
<dbReference type="PANTHER" id="PTHR21503:SF8">
    <property type="entry name" value="F-BOX ASSOCIATED DOMAIN-CONTAINING PROTEIN-RELATED"/>
    <property type="match status" value="1"/>
</dbReference>